<dbReference type="InterPro" id="IPR001387">
    <property type="entry name" value="Cro/C1-type_HTH"/>
</dbReference>
<dbReference type="CDD" id="cd00093">
    <property type="entry name" value="HTH_XRE"/>
    <property type="match status" value="1"/>
</dbReference>
<dbReference type="Pfam" id="PF01381">
    <property type="entry name" value="HTH_3"/>
    <property type="match status" value="1"/>
</dbReference>
<dbReference type="InterPro" id="IPR011990">
    <property type="entry name" value="TPR-like_helical_dom_sf"/>
</dbReference>
<dbReference type="SUPFAM" id="SSF48452">
    <property type="entry name" value="TPR-like"/>
    <property type="match status" value="1"/>
</dbReference>
<gene>
    <name evidence="3" type="ORF">IAD50_08610</name>
</gene>
<dbReference type="PANTHER" id="PTHR46558:SF11">
    <property type="entry name" value="HTH-TYPE TRANSCRIPTIONAL REGULATOR XRE"/>
    <property type="match status" value="1"/>
</dbReference>
<proteinExistence type="predicted"/>
<evidence type="ECO:0000313" key="4">
    <source>
        <dbReference type="Proteomes" id="UP000824089"/>
    </source>
</evidence>
<dbReference type="PROSITE" id="PS50943">
    <property type="entry name" value="HTH_CROC1"/>
    <property type="match status" value="1"/>
</dbReference>
<dbReference type="GO" id="GO:0003677">
    <property type="term" value="F:DNA binding"/>
    <property type="evidence" value="ECO:0007669"/>
    <property type="project" value="UniProtKB-KW"/>
</dbReference>
<dbReference type="SUPFAM" id="SSF47413">
    <property type="entry name" value="lambda repressor-like DNA-binding domains"/>
    <property type="match status" value="1"/>
</dbReference>
<evidence type="ECO:0000256" key="1">
    <source>
        <dbReference type="ARBA" id="ARBA00023125"/>
    </source>
</evidence>
<protein>
    <submittedName>
        <fullName evidence="3">Helix-turn-helix transcriptional regulator</fullName>
    </submittedName>
</protein>
<dbReference type="Proteomes" id="UP000824089">
    <property type="component" value="Unassembled WGS sequence"/>
</dbReference>
<comment type="caution">
    <text evidence="3">The sequence shown here is derived from an EMBL/GenBank/DDBJ whole genome shotgun (WGS) entry which is preliminary data.</text>
</comment>
<reference evidence="3" key="1">
    <citation type="submission" date="2020-10" db="EMBL/GenBank/DDBJ databases">
        <authorList>
            <person name="Gilroy R."/>
        </authorList>
    </citation>
    <scope>NUCLEOTIDE SEQUENCE</scope>
    <source>
        <strain evidence="3">CHK195-4489</strain>
    </source>
</reference>
<dbReference type="PANTHER" id="PTHR46558">
    <property type="entry name" value="TRACRIPTIONAL REGULATORY PROTEIN-RELATED-RELATED"/>
    <property type="match status" value="1"/>
</dbReference>
<feature type="domain" description="HTH cro/C1-type" evidence="2">
    <location>
        <begin position="9"/>
        <end position="63"/>
    </location>
</feature>
<evidence type="ECO:0000313" key="3">
    <source>
        <dbReference type="EMBL" id="HIU30340.1"/>
    </source>
</evidence>
<evidence type="ECO:0000259" key="2">
    <source>
        <dbReference type="PROSITE" id="PS50943"/>
    </source>
</evidence>
<sequence>MAMTMGQIIKKLRKGRGFTQEELAERLGVTYQAISKWENDSGLPDISQIVPLATIFNVSTDFLFGIDHTSETEEALKIVSNANSIQEYGKLDTYLKAYDVLLDGLKKYPNNYIITYNCMNLGVSLSLPDNGWIYAEERAEAIIPETIRQANFIITNSKNISDILWARQNLAFLYSANRKFDLATTEARKFPVRTDLTLYSTMAIVNEYMGNHEREATYLCSDIDYLLQAFENDVARLGKAYYNNGNYTEAIEVYERFFAVMQAIFKDECPPPYHDFDSGDCYLLLAQAYLA</sequence>
<feature type="non-terminal residue" evidence="3">
    <location>
        <position position="291"/>
    </location>
</feature>
<organism evidence="3 4">
    <name type="scientific">Candidatus Egerieisoma faecipullorum</name>
    <dbReference type="NCBI Taxonomy" id="2840963"/>
    <lineage>
        <taxon>Bacteria</taxon>
        <taxon>Bacillati</taxon>
        <taxon>Bacillota</taxon>
        <taxon>Clostridia</taxon>
        <taxon>Eubacteriales</taxon>
        <taxon>Clostridiaceae</taxon>
        <taxon>Clostridiaceae incertae sedis</taxon>
        <taxon>Candidatus Egerieisoma</taxon>
    </lineage>
</organism>
<dbReference type="InterPro" id="IPR010982">
    <property type="entry name" value="Lambda_DNA-bd_dom_sf"/>
</dbReference>
<name>A0A9D1IBD9_9CLOT</name>
<accession>A0A9D1IBD9</accession>
<dbReference type="EMBL" id="DVMM01000191">
    <property type="protein sequence ID" value="HIU30340.1"/>
    <property type="molecule type" value="Genomic_DNA"/>
</dbReference>
<reference evidence="3" key="2">
    <citation type="journal article" date="2021" name="PeerJ">
        <title>Extensive microbial diversity within the chicken gut microbiome revealed by metagenomics and culture.</title>
        <authorList>
            <person name="Gilroy R."/>
            <person name="Ravi A."/>
            <person name="Getino M."/>
            <person name="Pursley I."/>
            <person name="Horton D.L."/>
            <person name="Alikhan N.F."/>
            <person name="Baker D."/>
            <person name="Gharbi K."/>
            <person name="Hall N."/>
            <person name="Watson M."/>
            <person name="Adriaenssens E.M."/>
            <person name="Foster-Nyarko E."/>
            <person name="Jarju S."/>
            <person name="Secka A."/>
            <person name="Antonio M."/>
            <person name="Oren A."/>
            <person name="Chaudhuri R.R."/>
            <person name="La Ragione R."/>
            <person name="Hildebrand F."/>
            <person name="Pallen M.J."/>
        </authorList>
    </citation>
    <scope>NUCLEOTIDE SEQUENCE</scope>
    <source>
        <strain evidence="3">CHK195-4489</strain>
    </source>
</reference>
<keyword evidence="1" id="KW-0238">DNA-binding</keyword>
<dbReference type="AlphaFoldDB" id="A0A9D1IBD9"/>
<dbReference type="Gene3D" id="1.10.260.40">
    <property type="entry name" value="lambda repressor-like DNA-binding domains"/>
    <property type="match status" value="1"/>
</dbReference>
<dbReference type="Gene3D" id="1.25.40.10">
    <property type="entry name" value="Tetratricopeptide repeat domain"/>
    <property type="match status" value="1"/>
</dbReference>
<dbReference type="SMART" id="SM00530">
    <property type="entry name" value="HTH_XRE"/>
    <property type="match status" value="1"/>
</dbReference>